<name>A0A4R0XHC7_9BURK</name>
<reference evidence="1 2" key="1">
    <citation type="submission" date="2017-02" db="EMBL/GenBank/DDBJ databases">
        <title>Paraburkholderia sophoroidis sp. nov. and Paraburkholderia steynii sp. nov. rhizobial symbionts of the fynbos legume Hypocalyptus sophoroides.</title>
        <authorList>
            <person name="Steenkamp E.T."/>
            <person name="Beukes C.W."/>
            <person name="Van Zyl E."/>
            <person name="Avontuur J."/>
            <person name="Chan W.Y."/>
            <person name="Hassen A."/>
            <person name="Palmer M."/>
            <person name="Mthombeni L."/>
            <person name="Phalane F."/>
            <person name="Sereme K."/>
            <person name="Venter S.N."/>
        </authorList>
    </citation>
    <scope>NUCLEOTIDE SEQUENCE [LARGE SCALE GENOMIC DNA]</scope>
    <source>
        <strain evidence="1 2">HC1.1ba</strain>
    </source>
</reference>
<organism evidence="1 2">
    <name type="scientific">Paraburkholderia steynii</name>
    <dbReference type="NCBI Taxonomy" id="1245441"/>
    <lineage>
        <taxon>Bacteria</taxon>
        <taxon>Pseudomonadati</taxon>
        <taxon>Pseudomonadota</taxon>
        <taxon>Betaproteobacteria</taxon>
        <taxon>Burkholderiales</taxon>
        <taxon>Burkholderiaceae</taxon>
        <taxon>Paraburkholderia</taxon>
    </lineage>
</organism>
<keyword evidence="2" id="KW-1185">Reference proteome</keyword>
<gene>
    <name evidence="1" type="ORF">BZM27_24945</name>
</gene>
<comment type="caution">
    <text evidence="1">The sequence shown here is derived from an EMBL/GenBank/DDBJ whole genome shotgun (WGS) entry which is preliminary data.</text>
</comment>
<proteinExistence type="predicted"/>
<sequence>MSEADHRVQSGVDISLIAPWLGHESIETIETTHVYIDADMATKQRAFVKLAPVKTASFPVQTFRWRARLPAAALIILATGRSHRPANTSSRIRFPQSVSAGSASCSSFRSGDVAIDQHLEFVPVE</sequence>
<evidence type="ECO:0000313" key="1">
    <source>
        <dbReference type="EMBL" id="TCG06647.1"/>
    </source>
</evidence>
<dbReference type="InterPro" id="IPR011010">
    <property type="entry name" value="DNA_brk_join_enz"/>
</dbReference>
<dbReference type="AlphaFoldDB" id="A0A4R0XHC7"/>
<dbReference type="Proteomes" id="UP000294200">
    <property type="component" value="Unassembled WGS sequence"/>
</dbReference>
<dbReference type="EMBL" id="MWML01000098">
    <property type="protein sequence ID" value="TCG06647.1"/>
    <property type="molecule type" value="Genomic_DNA"/>
</dbReference>
<accession>A0A4R0XHC7</accession>
<dbReference type="SUPFAM" id="SSF56349">
    <property type="entry name" value="DNA breaking-rejoining enzymes"/>
    <property type="match status" value="1"/>
</dbReference>
<dbReference type="GO" id="GO:0003677">
    <property type="term" value="F:DNA binding"/>
    <property type="evidence" value="ECO:0007669"/>
    <property type="project" value="InterPro"/>
</dbReference>
<protein>
    <submittedName>
        <fullName evidence="1">Uncharacterized protein</fullName>
    </submittedName>
</protein>
<evidence type="ECO:0000313" key="2">
    <source>
        <dbReference type="Proteomes" id="UP000294200"/>
    </source>
</evidence>